<dbReference type="InterPro" id="IPR001478">
    <property type="entry name" value="PDZ"/>
</dbReference>
<evidence type="ECO:0000313" key="3">
    <source>
        <dbReference type="Proteomes" id="UP000695022"/>
    </source>
</evidence>
<dbReference type="GeneID" id="106821105"/>
<dbReference type="SMART" id="SM00228">
    <property type="entry name" value="PDZ"/>
    <property type="match status" value="1"/>
</dbReference>
<feature type="region of interest" description="Disordered" evidence="1">
    <location>
        <begin position="92"/>
        <end position="125"/>
    </location>
</feature>
<proteinExistence type="predicted"/>
<feature type="region of interest" description="Disordered" evidence="1">
    <location>
        <begin position="439"/>
        <end position="478"/>
    </location>
</feature>
<dbReference type="PANTHER" id="PTHR14102">
    <property type="entry name" value="PAR-6-RELATED"/>
    <property type="match status" value="1"/>
</dbReference>
<feature type="region of interest" description="Disordered" evidence="1">
    <location>
        <begin position="344"/>
        <end position="364"/>
    </location>
</feature>
<feature type="region of interest" description="Disordered" evidence="1">
    <location>
        <begin position="655"/>
        <end position="674"/>
    </location>
</feature>
<dbReference type="InterPro" id="IPR036034">
    <property type="entry name" value="PDZ_sf"/>
</dbReference>
<dbReference type="PANTHER" id="PTHR14102:SF12">
    <property type="entry name" value="CDNA SEQUENCE BC034090"/>
    <property type="match status" value="1"/>
</dbReference>
<accession>A0ABM1F9Y3</accession>
<feature type="region of interest" description="Disordered" evidence="1">
    <location>
        <begin position="788"/>
        <end position="815"/>
    </location>
</feature>
<feature type="compositionally biased region" description="Polar residues" evidence="1">
    <location>
        <begin position="202"/>
        <end position="216"/>
    </location>
</feature>
<feature type="domain" description="PDZ" evidence="2">
    <location>
        <begin position="1017"/>
        <end position="1088"/>
    </location>
</feature>
<dbReference type="SUPFAM" id="SSF50156">
    <property type="entry name" value="PDZ domain-like"/>
    <property type="match status" value="1"/>
</dbReference>
<feature type="region of interest" description="Disordered" evidence="1">
    <location>
        <begin position="698"/>
        <end position="725"/>
    </location>
</feature>
<dbReference type="RefSeq" id="XP_014681254.1">
    <property type="nucleotide sequence ID" value="XM_014825768.1"/>
</dbReference>
<sequence>MQVNKEPCEVTADGDILFGNGKRIVQQPWYDVQEHYEPVACDLPSSNSNLMSKSSRTGVPIPAPRKCNMAAKESSRESSSVKAILDRFEHNNDGVNANADRNAKRTAHSNKIATNRPTSSAPGAHGKVMRNRKVLSNALSLEDISEGECLELKLSERLRAQVNEDLAAAGLEGDNQLLILDECGINLTTAKPSRQRACRDLQTPTLQQSALTPASKSKQKSGPCFDVLAAVLADVVRDCVDGKVETCGRSSSPSLSPSLSPTSSLHSDFVHLVCDNTNIAVPLQDSVQGESSSRNVPKEHLPSSAKLHVSDRVALWGQSAERSQRQRVISSAVCEPAVITDHVPPSSTHLHVSDSAASFGQSGERSHRLTSANVCEPAVVFDHVSLMHEPLENSQINRVCAGSAGVIKKSGDDVSERSTAPSLLLSMQNERDPRECGASIRLDSNPFPRSTEEATSPDAGVIHADPHRVATRRSSRFSKSSSLDSRVNAYACCHCRCHGDDSATTHISSVRPLGDEWKDAHVVTTERAVTEGNEAAADSGLTKISVAHANKHSVEDIRRVPDKIYCAICKPKGERKITTERVRNGMHKRIPHRVVAVLSDATQPLDTEDSSGSDSDYGVYEPMNEERKFLENLKLASIQPMPAVHAEGSVLMGNSPGREPLDHNPDVSTDTKNNCIPARTEISRSGYDHSLKQDKILPNDRVPEAQQSHVDVEDKSPANSSSEIRDVGLARNSIHSTSSQHIHQRAGVSSEAHIDGNPLYEASFFQETPSLAESMPAEHIYEAVSVTMTHSSGKQERSCSPDSNDPGYAEINSTLLGGDDTLSVAVQTGQKVRSEPVYAMVDRSKKTPRKPVSTGNTSPSSTPAPVAANGGADVRRLTDVAPSLPREQPPPLPERQNVEGTARSHDSTVTSHSISNGLQQERSVSHSFRTSISDKAKQAKGLKMSFVKDLFYKRKKTQRDRSSLYLDDGVLHDAPKPTERKSMLSKHHYKHGDHIMMMSPGRVVGSLVAINPDGTQYVELTRPFTGPYGFYVAQANTEDGIGIFVSRFLPEHGKLLSGLLEVGDEILRADGRTLRGMSLDDVYQMLEDKQTITLKVLPYKARQDHVSVDL</sequence>
<feature type="compositionally biased region" description="Polar residues" evidence="1">
    <location>
        <begin position="109"/>
        <end position="121"/>
    </location>
</feature>
<organism evidence="3 4">
    <name type="scientific">Priapulus caudatus</name>
    <name type="common">Priapulid worm</name>
    <dbReference type="NCBI Taxonomy" id="37621"/>
    <lineage>
        <taxon>Eukaryota</taxon>
        <taxon>Metazoa</taxon>
        <taxon>Ecdysozoa</taxon>
        <taxon>Scalidophora</taxon>
        <taxon>Priapulida</taxon>
        <taxon>Priapulimorpha</taxon>
        <taxon>Priapulimorphida</taxon>
        <taxon>Priapulidae</taxon>
        <taxon>Priapulus</taxon>
    </lineage>
</organism>
<feature type="compositionally biased region" description="Polar residues" evidence="1">
    <location>
        <begin position="853"/>
        <end position="863"/>
    </location>
</feature>
<name>A0ABM1F9Y3_PRICU</name>
<dbReference type="PROSITE" id="PS50106">
    <property type="entry name" value="PDZ"/>
    <property type="match status" value="1"/>
</dbReference>
<reference evidence="4" key="1">
    <citation type="submission" date="2025-08" db="UniProtKB">
        <authorList>
            <consortium name="RefSeq"/>
        </authorList>
    </citation>
    <scope>IDENTIFICATION</scope>
</reference>
<dbReference type="Pfam" id="PF00595">
    <property type="entry name" value="PDZ"/>
    <property type="match status" value="1"/>
</dbReference>
<feature type="region of interest" description="Disordered" evidence="1">
    <location>
        <begin position="200"/>
        <end position="221"/>
    </location>
</feature>
<feature type="compositionally biased region" description="Polar residues" evidence="1">
    <location>
        <begin position="907"/>
        <end position="930"/>
    </location>
</feature>
<evidence type="ECO:0000313" key="4">
    <source>
        <dbReference type="RefSeq" id="XP_014681254.1"/>
    </source>
</evidence>
<evidence type="ECO:0000256" key="1">
    <source>
        <dbReference type="SAM" id="MobiDB-lite"/>
    </source>
</evidence>
<dbReference type="Gene3D" id="2.30.42.10">
    <property type="match status" value="1"/>
</dbReference>
<evidence type="ECO:0000259" key="2">
    <source>
        <dbReference type="PROSITE" id="PS50106"/>
    </source>
</evidence>
<dbReference type="Proteomes" id="UP000695022">
    <property type="component" value="Unplaced"/>
</dbReference>
<gene>
    <name evidence="4" type="primary">LOC106821105</name>
</gene>
<protein>
    <submittedName>
        <fullName evidence="4">Uncharacterized protein LOC106821105</fullName>
    </submittedName>
</protein>
<dbReference type="InterPro" id="IPR051741">
    <property type="entry name" value="PAR6_homolog"/>
</dbReference>
<feature type="compositionally biased region" description="Polar residues" evidence="1">
    <location>
        <begin position="345"/>
        <end position="364"/>
    </location>
</feature>
<keyword evidence="3" id="KW-1185">Reference proteome</keyword>
<feature type="region of interest" description="Disordered" evidence="1">
    <location>
        <begin position="835"/>
        <end position="930"/>
    </location>
</feature>